<dbReference type="Pfam" id="PF10996">
    <property type="entry name" value="Beta-Casp"/>
    <property type="match status" value="1"/>
</dbReference>
<dbReference type="InterPro" id="IPR011108">
    <property type="entry name" value="RMMBL"/>
</dbReference>
<dbReference type="EMBL" id="JAAQQR010000001">
    <property type="protein sequence ID" value="NID03380.1"/>
    <property type="molecule type" value="Genomic_DNA"/>
</dbReference>
<evidence type="ECO:0000259" key="2">
    <source>
        <dbReference type="SMART" id="SM00849"/>
    </source>
</evidence>
<feature type="domain" description="Beta-Casp" evidence="3">
    <location>
        <begin position="251"/>
        <end position="376"/>
    </location>
</feature>
<dbReference type="CDD" id="cd16295">
    <property type="entry name" value="TTHA0252-CPSF-like_MBL-fold"/>
    <property type="match status" value="1"/>
</dbReference>
<dbReference type="SUPFAM" id="SSF56281">
    <property type="entry name" value="Metallo-hydrolase/oxidoreductase"/>
    <property type="match status" value="1"/>
</dbReference>
<dbReference type="SMART" id="SM01027">
    <property type="entry name" value="Beta-Casp"/>
    <property type="match status" value="1"/>
</dbReference>
<reference evidence="4 5" key="1">
    <citation type="journal article" date="2011" name="Curr. Microbiol.">
        <title>Luteibacter jiangsuensis sp. nov.: a methamidophos-degrading bacterium isolated from a methamidophos-manufacturing factory.</title>
        <authorList>
            <person name="Wang L."/>
            <person name="Wang G.L."/>
            <person name="Li S.P."/>
            <person name="Jiang J.D."/>
        </authorList>
    </citation>
    <scope>NUCLEOTIDE SEQUENCE [LARGE SCALE GENOMIC DNA]</scope>
    <source>
        <strain evidence="4 5">CGMCC 1.10133</strain>
    </source>
</reference>
<name>A0ABX0Q017_9GAMM</name>
<dbReference type="InterPro" id="IPR022712">
    <property type="entry name" value="Beta_Casp"/>
</dbReference>
<dbReference type="Gene3D" id="3.40.50.10890">
    <property type="match status" value="1"/>
</dbReference>
<protein>
    <submittedName>
        <fullName evidence="4">MBL fold metallo-hydrolase</fullName>
    </submittedName>
</protein>
<evidence type="ECO:0000313" key="4">
    <source>
        <dbReference type="EMBL" id="NID03380.1"/>
    </source>
</evidence>
<organism evidence="4 5">
    <name type="scientific">Luteibacter jiangsuensis</name>
    <dbReference type="NCBI Taxonomy" id="637577"/>
    <lineage>
        <taxon>Bacteria</taxon>
        <taxon>Pseudomonadati</taxon>
        <taxon>Pseudomonadota</taxon>
        <taxon>Gammaproteobacteria</taxon>
        <taxon>Lysobacterales</taxon>
        <taxon>Rhodanobacteraceae</taxon>
        <taxon>Luteibacter</taxon>
    </lineage>
</organism>
<gene>
    <name evidence="4" type="ORF">HBF26_00665</name>
</gene>
<dbReference type="InterPro" id="IPR036866">
    <property type="entry name" value="RibonucZ/Hydroxyglut_hydro"/>
</dbReference>
<comment type="caution">
    <text evidence="4">The sequence shown here is derived from an EMBL/GenBank/DDBJ whole genome shotgun (WGS) entry which is preliminary data.</text>
</comment>
<evidence type="ECO:0000313" key="5">
    <source>
        <dbReference type="Proteomes" id="UP001429601"/>
    </source>
</evidence>
<keyword evidence="1" id="KW-0378">Hydrolase</keyword>
<dbReference type="RefSeq" id="WP_167122071.1">
    <property type="nucleotide sequence ID" value="NZ_JAAQQR010000001.1"/>
</dbReference>
<dbReference type="PANTHER" id="PTHR11203">
    <property type="entry name" value="CLEAVAGE AND POLYADENYLATION SPECIFICITY FACTOR FAMILY MEMBER"/>
    <property type="match status" value="1"/>
</dbReference>
<evidence type="ECO:0000259" key="3">
    <source>
        <dbReference type="SMART" id="SM01027"/>
    </source>
</evidence>
<accession>A0ABX0Q017</accession>
<dbReference type="Pfam" id="PF00753">
    <property type="entry name" value="Lactamase_B"/>
    <property type="match status" value="1"/>
</dbReference>
<feature type="domain" description="Metallo-beta-lactamase" evidence="2">
    <location>
        <begin position="14"/>
        <end position="235"/>
    </location>
</feature>
<dbReference type="Gene3D" id="3.60.15.10">
    <property type="entry name" value="Ribonuclease Z/Hydroxyacylglutathione hydrolase-like"/>
    <property type="match status" value="1"/>
</dbReference>
<evidence type="ECO:0000256" key="1">
    <source>
        <dbReference type="ARBA" id="ARBA00022801"/>
    </source>
</evidence>
<dbReference type="PANTHER" id="PTHR11203:SF37">
    <property type="entry name" value="INTEGRATOR COMPLEX SUBUNIT 11"/>
    <property type="match status" value="1"/>
</dbReference>
<dbReference type="InterPro" id="IPR001279">
    <property type="entry name" value="Metallo-B-lactamas"/>
</dbReference>
<sequence length="460" mass="49509">MIVYTCHGAARGVTGSCHLVQCGSSQVLIDCGMFQGGRDADDANVRGFAFDPRSVDAVLLTHAHLDHCGRLPKLVRDGFTGPVLSTAATRDLARIVLLDAASLQEQEARRAAARGDVNAAPFTTIADAFLAMEAFDGAVGYGETREVAPGIRATFLDAGHILGSASILLELDDGTNRRRMVFSGDLGHHGSGMLRELAPAPEADVVVMETTYGDRPHRDFAATENEFFEAVATTLRRHGNVIVPTFALERAQEILYCLHRGMRSGAIPANTPVFLDSPMAISATEVFRRHPEGLSDAFRALLAREDPFDMPHVRFTRGVDDSMAINTIEGGAIILAGSGMCTGGRVVHHLLHNLDRDRAGVVFVGYAAEGTLARRIIDGQKRVRIGRHDVAVRAHIWTINGFSAHAGQPELLAWLGNSPRRKVLLVHGEPDGGMQVMEQLLRARGISVACPALDAPCRLA</sequence>
<dbReference type="Proteomes" id="UP001429601">
    <property type="component" value="Unassembled WGS sequence"/>
</dbReference>
<dbReference type="Pfam" id="PF07521">
    <property type="entry name" value="RMMBL"/>
    <property type="match status" value="1"/>
</dbReference>
<dbReference type="SMART" id="SM00849">
    <property type="entry name" value="Lactamase_B"/>
    <property type="match status" value="1"/>
</dbReference>
<proteinExistence type="predicted"/>
<dbReference type="InterPro" id="IPR050698">
    <property type="entry name" value="MBL"/>
</dbReference>
<keyword evidence="5" id="KW-1185">Reference proteome</keyword>